<evidence type="ECO:0000313" key="23">
    <source>
        <dbReference type="Proteomes" id="UP000199519"/>
    </source>
</evidence>
<organism evidence="15 27">
    <name type="scientific">Halanaerobium congolense</name>
    <dbReference type="NCBI Taxonomy" id="54121"/>
    <lineage>
        <taxon>Bacteria</taxon>
        <taxon>Bacillati</taxon>
        <taxon>Bacillota</taxon>
        <taxon>Clostridia</taxon>
        <taxon>Halanaerobiales</taxon>
        <taxon>Halanaerobiaceae</taxon>
        <taxon>Halanaerobium</taxon>
    </lineage>
</organism>
<evidence type="ECO:0000256" key="6">
    <source>
        <dbReference type="ARBA" id="ARBA00022741"/>
    </source>
</evidence>
<dbReference type="InterPro" id="IPR001206">
    <property type="entry name" value="Diacylglycerol_kinase_cat_dom"/>
</dbReference>
<dbReference type="GO" id="GO:0005524">
    <property type="term" value="F:ATP binding"/>
    <property type="evidence" value="ECO:0007669"/>
    <property type="project" value="UniProtKB-KW"/>
</dbReference>
<sequence length="306" mass="33984">MGKKIMAVINPVSSGGKTAKRWPKINKYFKDEFANFTEKFTTKPGDAVKIAKEAVEKDYDYLLAVGGDGTVNEIVNGMLLAKTKNLKAKLIIYAQGTGSDLSRTLNLPKEISKFIELIKRGKSRKIKVIEAEFSNSEQEKENRYFFNVADCGMGAEVAKKLNEDNKMISGSLNYLIKIFSVLFNYQNKEMKIEADNKLIYQGKTNTAVIAHGNYFGGGIKVAPEADLYGSSLNLVLLKDFSKLGIILNMIKGYQGNHLSHTLVESHQAKEIKIITTEEVKLELDGESVGFCDASFEISDKKISVII</sequence>
<dbReference type="Pfam" id="PF00781">
    <property type="entry name" value="DAGK_cat"/>
    <property type="match status" value="1"/>
</dbReference>
<dbReference type="Proteomes" id="UP000198945">
    <property type="component" value="Unassembled WGS sequence"/>
</dbReference>
<dbReference type="EMBL" id="QICM01000006">
    <property type="protein sequence ID" value="PXV67962.1"/>
    <property type="molecule type" value="Genomic_DNA"/>
</dbReference>
<dbReference type="EMBL" id="FNBJ01000010">
    <property type="protein sequence ID" value="SDF33407.1"/>
    <property type="molecule type" value="Genomic_DNA"/>
</dbReference>
<dbReference type="OrthoDB" id="142078at2"/>
<dbReference type="Proteomes" id="UP000198612">
    <property type="component" value="Unassembled WGS sequence"/>
</dbReference>
<name>A0A1G6RZJ5_9FIRM</name>
<dbReference type="Proteomes" id="UP000199519">
    <property type="component" value="Unassembled WGS sequence"/>
</dbReference>
<reference evidence="19 26" key="3">
    <citation type="submission" date="2019-03" db="EMBL/GenBank/DDBJ databases">
        <title>Deep subsurface shale carbon reservoir microbial communities from Ohio and West Virginia, USA.</title>
        <authorList>
            <person name="Wrighton K."/>
        </authorList>
    </citation>
    <scope>NUCLEOTIDE SEQUENCE [LARGE SCALE GENOMIC DNA]</scope>
    <source>
        <strain evidence="19 26">UTICA-S4D12</strain>
    </source>
</reference>
<dbReference type="GO" id="GO:0008654">
    <property type="term" value="P:phospholipid biosynthetic process"/>
    <property type="evidence" value="ECO:0007669"/>
    <property type="project" value="UniProtKB-KW"/>
</dbReference>
<dbReference type="AlphaFoldDB" id="A0A1G6RZJ5"/>
<evidence type="ECO:0000259" key="13">
    <source>
        <dbReference type="PROSITE" id="PS50146"/>
    </source>
</evidence>
<reference evidence="20 25" key="4">
    <citation type="submission" date="2019-03" db="EMBL/GenBank/DDBJ databases">
        <title>Subsurface microbial communities from deep shales in Ohio and West Virginia, USA.</title>
        <authorList>
            <person name="Wrighton K."/>
        </authorList>
    </citation>
    <scope>NUCLEOTIDE SEQUENCE [LARGE SCALE GENOMIC DNA]</scope>
    <source>
        <strain evidence="20 25">DSMZ 11287</strain>
        <strain evidence="14 24">MSL28</strain>
    </source>
</reference>
<evidence type="ECO:0000256" key="9">
    <source>
        <dbReference type="ARBA" id="ARBA00022842"/>
    </source>
</evidence>
<evidence type="ECO:0000256" key="11">
    <source>
        <dbReference type="ARBA" id="ARBA00023209"/>
    </source>
</evidence>
<evidence type="ECO:0000313" key="27">
    <source>
        <dbReference type="Proteomes" id="UP000324896"/>
    </source>
</evidence>
<feature type="domain" description="DAGKc" evidence="13">
    <location>
        <begin position="1"/>
        <end position="135"/>
    </location>
</feature>
<dbReference type="GeneID" id="57012796"/>
<evidence type="ECO:0000313" key="24">
    <source>
        <dbReference type="Proteomes" id="UP000247389"/>
    </source>
</evidence>
<evidence type="ECO:0000313" key="14">
    <source>
        <dbReference type="EMBL" id="PXV67962.1"/>
    </source>
</evidence>
<evidence type="ECO:0000256" key="5">
    <source>
        <dbReference type="ARBA" id="ARBA00022723"/>
    </source>
</evidence>
<dbReference type="NCBIfam" id="TIGR00147">
    <property type="entry name" value="YegS/Rv2252/BmrU family lipid kinase"/>
    <property type="match status" value="1"/>
</dbReference>
<dbReference type="InterPro" id="IPR045540">
    <property type="entry name" value="YegS/DAGK_C"/>
</dbReference>
<proteinExistence type="inferred from homology"/>
<keyword evidence="10" id="KW-0443">Lipid metabolism</keyword>
<dbReference type="PANTHER" id="PTHR12358">
    <property type="entry name" value="SPHINGOSINE KINASE"/>
    <property type="match status" value="1"/>
</dbReference>
<evidence type="ECO:0000256" key="4">
    <source>
        <dbReference type="ARBA" id="ARBA00022679"/>
    </source>
</evidence>
<dbReference type="Proteomes" id="UP000247389">
    <property type="component" value="Unassembled WGS sequence"/>
</dbReference>
<evidence type="ECO:0000313" key="19">
    <source>
        <dbReference type="EMBL" id="TDS27591.1"/>
    </source>
</evidence>
<dbReference type="Proteomes" id="UP000295758">
    <property type="component" value="Unassembled WGS sequence"/>
</dbReference>
<dbReference type="EMBL" id="FNEH01000009">
    <property type="protein sequence ID" value="SDI59897.1"/>
    <property type="molecule type" value="Genomic_DNA"/>
</dbReference>
<evidence type="ECO:0000256" key="12">
    <source>
        <dbReference type="ARBA" id="ARBA00023264"/>
    </source>
</evidence>
<reference evidence="21 23" key="1">
    <citation type="submission" date="2016-10" db="EMBL/GenBank/DDBJ databases">
        <authorList>
            <person name="Varghese N."/>
            <person name="Submissions S."/>
        </authorList>
    </citation>
    <scope>NUCLEOTIDE SEQUENCE [LARGE SCALE GENOMIC DNA]</scope>
    <source>
        <strain evidence="15 27">WG10</strain>
        <strain evidence="16 23">WG2</strain>
        <strain evidence="18 21">WG5</strain>
    </source>
</reference>
<reference evidence="17 22" key="2">
    <citation type="submission" date="2016-10" db="EMBL/GenBank/DDBJ databases">
        <authorList>
            <person name="de Groot N.N."/>
        </authorList>
    </citation>
    <scope>NUCLEOTIDE SEQUENCE [LARGE SCALE GENOMIC DNA]</scope>
    <source>
        <strain evidence="17 22">WG7</strain>
    </source>
</reference>
<dbReference type="SUPFAM" id="SSF111331">
    <property type="entry name" value="NAD kinase/diacylglycerol kinase-like"/>
    <property type="match status" value="1"/>
</dbReference>
<dbReference type="Proteomes" id="UP000324896">
    <property type="component" value="Unassembled WGS sequence"/>
</dbReference>
<keyword evidence="4" id="KW-0808">Transferase</keyword>
<dbReference type="EMBL" id="SOEF01000016">
    <property type="protein sequence ID" value="TDX43564.1"/>
    <property type="molecule type" value="Genomic_DNA"/>
</dbReference>
<keyword evidence="7 15" id="KW-0418">Kinase</keyword>
<dbReference type="Gene3D" id="3.40.50.10330">
    <property type="entry name" value="Probable inorganic polyphosphate/atp-NAD kinase, domain 1"/>
    <property type="match status" value="1"/>
</dbReference>
<dbReference type="EMBL" id="FOHG01000010">
    <property type="protein sequence ID" value="SES88838.1"/>
    <property type="molecule type" value="Genomic_DNA"/>
</dbReference>
<dbReference type="EMBL" id="SOAA01000026">
    <property type="protein sequence ID" value="TDS27591.1"/>
    <property type="molecule type" value="Genomic_DNA"/>
</dbReference>
<keyword evidence="6" id="KW-0547">Nucleotide-binding</keyword>
<keyword evidence="5" id="KW-0479">Metal-binding</keyword>
<keyword evidence="9" id="KW-0460">Magnesium</keyword>
<comment type="cofactor">
    <cofactor evidence="1">
        <name>Mg(2+)</name>
        <dbReference type="ChEBI" id="CHEBI:18420"/>
    </cofactor>
</comment>
<dbReference type="InterPro" id="IPR005218">
    <property type="entry name" value="Diacylglycerol/lipid_kinase"/>
</dbReference>
<evidence type="ECO:0000256" key="8">
    <source>
        <dbReference type="ARBA" id="ARBA00022840"/>
    </source>
</evidence>
<keyword evidence="11" id="KW-0594">Phospholipid biosynthesis</keyword>
<evidence type="ECO:0000313" key="20">
    <source>
        <dbReference type="EMBL" id="TDX43564.1"/>
    </source>
</evidence>
<evidence type="ECO:0000256" key="7">
    <source>
        <dbReference type="ARBA" id="ARBA00022777"/>
    </source>
</evidence>
<dbReference type="GO" id="GO:0016301">
    <property type="term" value="F:kinase activity"/>
    <property type="evidence" value="ECO:0007669"/>
    <property type="project" value="UniProtKB-KW"/>
</dbReference>
<protein>
    <submittedName>
        <fullName evidence="15">Lipid kinase, YegS/Rv2252/BmrU family</fullName>
    </submittedName>
    <submittedName>
        <fullName evidence="14">YegS/Rv2252/BmrU family lipid kinase</fullName>
    </submittedName>
</protein>
<dbReference type="RefSeq" id="WP_073157785.1">
    <property type="nucleotide sequence ID" value="NZ_FMYT01000026.1"/>
</dbReference>
<evidence type="ECO:0000313" key="25">
    <source>
        <dbReference type="Proteomes" id="UP000295472"/>
    </source>
</evidence>
<evidence type="ECO:0000313" key="22">
    <source>
        <dbReference type="Proteomes" id="UP000198945"/>
    </source>
</evidence>
<dbReference type="Proteomes" id="UP000295472">
    <property type="component" value="Unassembled WGS sequence"/>
</dbReference>
<accession>A0A1G6RZJ5</accession>
<evidence type="ECO:0000256" key="3">
    <source>
        <dbReference type="ARBA" id="ARBA00022516"/>
    </source>
</evidence>
<keyword evidence="3" id="KW-0444">Lipid biosynthesis</keyword>
<keyword evidence="8" id="KW-0067">ATP-binding</keyword>
<evidence type="ECO:0000256" key="1">
    <source>
        <dbReference type="ARBA" id="ARBA00001946"/>
    </source>
</evidence>
<evidence type="ECO:0000256" key="10">
    <source>
        <dbReference type="ARBA" id="ARBA00023098"/>
    </source>
</evidence>
<dbReference type="PANTHER" id="PTHR12358:SF106">
    <property type="entry name" value="LIPID KINASE YEGS"/>
    <property type="match status" value="1"/>
</dbReference>
<dbReference type="InterPro" id="IPR016064">
    <property type="entry name" value="NAD/diacylglycerol_kinase_sf"/>
</dbReference>
<keyword evidence="23" id="KW-1185">Reference proteome</keyword>
<dbReference type="GO" id="GO:0005886">
    <property type="term" value="C:plasma membrane"/>
    <property type="evidence" value="ECO:0007669"/>
    <property type="project" value="TreeGrafter"/>
</dbReference>
<dbReference type="STRING" id="54121.SAMN04515653_13018"/>
<evidence type="ECO:0000256" key="2">
    <source>
        <dbReference type="ARBA" id="ARBA00005983"/>
    </source>
</evidence>
<keyword evidence="12" id="KW-1208">Phospholipid metabolism</keyword>
<evidence type="ECO:0000313" key="16">
    <source>
        <dbReference type="EMBL" id="SDF33407.1"/>
    </source>
</evidence>
<dbReference type="GO" id="GO:0046872">
    <property type="term" value="F:metal ion binding"/>
    <property type="evidence" value="ECO:0007669"/>
    <property type="project" value="UniProtKB-KW"/>
</dbReference>
<dbReference type="Pfam" id="PF19279">
    <property type="entry name" value="YegS_C"/>
    <property type="match status" value="1"/>
</dbReference>
<evidence type="ECO:0000313" key="26">
    <source>
        <dbReference type="Proteomes" id="UP000295758"/>
    </source>
</evidence>
<dbReference type="Gene3D" id="2.60.200.40">
    <property type="match status" value="1"/>
</dbReference>
<evidence type="ECO:0000313" key="15">
    <source>
        <dbReference type="EMBL" id="SDD09376.1"/>
    </source>
</evidence>
<evidence type="ECO:0000313" key="18">
    <source>
        <dbReference type="EMBL" id="SES88838.1"/>
    </source>
</evidence>
<evidence type="ECO:0000313" key="21">
    <source>
        <dbReference type="Proteomes" id="UP000198612"/>
    </source>
</evidence>
<dbReference type="SMART" id="SM00046">
    <property type="entry name" value="DAGKc"/>
    <property type="match status" value="1"/>
</dbReference>
<dbReference type="PROSITE" id="PS50146">
    <property type="entry name" value="DAGK"/>
    <property type="match status" value="1"/>
</dbReference>
<comment type="similarity">
    <text evidence="2">Belongs to the diacylglycerol/lipid kinase family.</text>
</comment>
<dbReference type="EMBL" id="FMYT01000026">
    <property type="protein sequence ID" value="SDD09376.1"/>
    <property type="molecule type" value="Genomic_DNA"/>
</dbReference>
<gene>
    <name evidence="19" type="ORF">BY453_12610</name>
    <name evidence="20" type="ORF">C7954_11610</name>
    <name evidence="14" type="ORF">C8C78_10688</name>
    <name evidence="15" type="ORF">SAMN04488597_12610</name>
    <name evidence="16" type="ORF">SAMN04488598_11011</name>
    <name evidence="18" type="ORF">SAMN04515652_11012</name>
    <name evidence="17" type="ORF">SAMN04515654_10974</name>
</gene>
<evidence type="ECO:0000313" key="17">
    <source>
        <dbReference type="EMBL" id="SDI59897.1"/>
    </source>
</evidence>
<dbReference type="InterPro" id="IPR017438">
    <property type="entry name" value="ATP-NAD_kinase_N"/>
</dbReference>
<dbReference type="InterPro" id="IPR050187">
    <property type="entry name" value="Lipid_Phosphate_FormReg"/>
</dbReference>